<protein>
    <submittedName>
        <fullName evidence="8">Peptidase P60</fullName>
    </submittedName>
</protein>
<dbReference type="Pfam" id="PF00877">
    <property type="entry name" value="NLPC_P60"/>
    <property type="match status" value="1"/>
</dbReference>
<dbReference type="Pfam" id="PF24568">
    <property type="entry name" value="CC_PcsB"/>
    <property type="match status" value="1"/>
</dbReference>
<keyword evidence="5" id="KW-0788">Thiol protease</keyword>
<evidence type="ECO:0000256" key="3">
    <source>
        <dbReference type="ARBA" id="ARBA00022729"/>
    </source>
</evidence>
<keyword evidence="9" id="KW-1185">Reference proteome</keyword>
<dbReference type="InterPro" id="IPR000064">
    <property type="entry name" value="NLP_P60_dom"/>
</dbReference>
<dbReference type="PANTHER" id="PTHR47053:SF1">
    <property type="entry name" value="MUREIN DD-ENDOPEPTIDASE MEPH-RELATED"/>
    <property type="match status" value="1"/>
</dbReference>
<proteinExistence type="inferred from homology"/>
<dbReference type="SUPFAM" id="SSF54001">
    <property type="entry name" value="Cysteine proteinases"/>
    <property type="match status" value="1"/>
</dbReference>
<dbReference type="PROSITE" id="PS51935">
    <property type="entry name" value="NLPC_P60"/>
    <property type="match status" value="1"/>
</dbReference>
<evidence type="ECO:0000256" key="1">
    <source>
        <dbReference type="ARBA" id="ARBA00007074"/>
    </source>
</evidence>
<dbReference type="RefSeq" id="WP_117155843.1">
    <property type="nucleotide sequence ID" value="NZ_BMLG01000013.1"/>
</dbReference>
<dbReference type="Proteomes" id="UP000618460">
    <property type="component" value="Unassembled WGS sequence"/>
</dbReference>
<reference evidence="8" key="1">
    <citation type="journal article" date="2014" name="Int. J. Syst. Evol. Microbiol.">
        <title>Complete genome sequence of Corynebacterium casei LMG S-19264T (=DSM 44701T), isolated from a smear-ripened cheese.</title>
        <authorList>
            <consortium name="US DOE Joint Genome Institute (JGI-PGF)"/>
            <person name="Walter F."/>
            <person name="Albersmeier A."/>
            <person name="Kalinowski J."/>
            <person name="Ruckert C."/>
        </authorList>
    </citation>
    <scope>NUCLEOTIDE SEQUENCE</scope>
    <source>
        <strain evidence="8">CGMCC 1.6333</strain>
    </source>
</reference>
<evidence type="ECO:0000256" key="4">
    <source>
        <dbReference type="ARBA" id="ARBA00022801"/>
    </source>
</evidence>
<feature type="domain" description="NlpC/P60" evidence="7">
    <location>
        <begin position="267"/>
        <end position="394"/>
    </location>
</feature>
<evidence type="ECO:0000256" key="2">
    <source>
        <dbReference type="ARBA" id="ARBA00022670"/>
    </source>
</evidence>
<sequence>MNNKKILTSIAVTLGLMVAIPLENETVHAETQSEIEANRAEVQAELKEKKQDLQNIQTKLIELTEEVERFDKAIKANEEMITETADEIIMQEKEVEVLEDMVVELEEDIDKRLDILKERASSLQKNGGAISYLQVIFGSKSFSDFIDRISLVSKIAAADNSLIEQYEDDKNELEEQQSAIKEKLNSLISMQEELKLMQAQIIEQKEANDAKKVELEDKKAKSQAIVNELQLEDSELAQMLADSRVQADSNKEQKIETYSSNTSVSASGDAQSIISVGYKYIGNSVYRFGAGRSARDIANGWFDCSAYVSWAFSQNGVNIPASTTGLSRVGQKVSVSEMKPGDLVFFNTYKTNGHVGIYVGGNQFIGAQSSTGVAIANMGSGYWANRFTGHVRRVIN</sequence>
<keyword evidence="3" id="KW-0732">Signal</keyword>
<dbReference type="OrthoDB" id="9813368at2"/>
<dbReference type="AlphaFoldDB" id="A0A917WX20"/>
<evidence type="ECO:0000256" key="6">
    <source>
        <dbReference type="SAM" id="Coils"/>
    </source>
</evidence>
<dbReference type="EMBL" id="BMLG01000013">
    <property type="protein sequence ID" value="GGM35984.1"/>
    <property type="molecule type" value="Genomic_DNA"/>
</dbReference>
<evidence type="ECO:0000313" key="9">
    <source>
        <dbReference type="Proteomes" id="UP000618460"/>
    </source>
</evidence>
<dbReference type="Gene3D" id="6.10.250.3150">
    <property type="match status" value="1"/>
</dbReference>
<evidence type="ECO:0000256" key="5">
    <source>
        <dbReference type="ARBA" id="ARBA00022807"/>
    </source>
</evidence>
<reference evidence="8" key="2">
    <citation type="submission" date="2020-09" db="EMBL/GenBank/DDBJ databases">
        <authorList>
            <person name="Sun Q."/>
            <person name="Zhou Y."/>
        </authorList>
    </citation>
    <scope>NUCLEOTIDE SEQUENCE</scope>
    <source>
        <strain evidence="8">CGMCC 1.6333</strain>
    </source>
</reference>
<dbReference type="InterPro" id="IPR038765">
    <property type="entry name" value="Papain-like_cys_pep_sf"/>
</dbReference>
<dbReference type="GO" id="GO:0006508">
    <property type="term" value="P:proteolysis"/>
    <property type="evidence" value="ECO:0007669"/>
    <property type="project" value="UniProtKB-KW"/>
</dbReference>
<feature type="coiled-coil region" evidence="6">
    <location>
        <begin position="32"/>
        <end position="126"/>
    </location>
</feature>
<name>A0A917WX20_9BACI</name>
<keyword evidence="2" id="KW-0645">Protease</keyword>
<dbReference type="InterPro" id="IPR051202">
    <property type="entry name" value="Peptidase_C40"/>
</dbReference>
<evidence type="ECO:0000313" key="8">
    <source>
        <dbReference type="EMBL" id="GGM35984.1"/>
    </source>
</evidence>
<comment type="caution">
    <text evidence="8">The sequence shown here is derived from an EMBL/GenBank/DDBJ whole genome shotgun (WGS) entry which is preliminary data.</text>
</comment>
<keyword evidence="6" id="KW-0175">Coiled coil</keyword>
<evidence type="ECO:0000259" key="7">
    <source>
        <dbReference type="PROSITE" id="PS51935"/>
    </source>
</evidence>
<organism evidence="8 9">
    <name type="scientific">Paraliobacillus quinghaiensis</name>
    <dbReference type="NCBI Taxonomy" id="470815"/>
    <lineage>
        <taxon>Bacteria</taxon>
        <taxon>Bacillati</taxon>
        <taxon>Bacillota</taxon>
        <taxon>Bacilli</taxon>
        <taxon>Bacillales</taxon>
        <taxon>Bacillaceae</taxon>
        <taxon>Paraliobacillus</taxon>
    </lineage>
</organism>
<gene>
    <name evidence="8" type="primary">spl</name>
    <name evidence="8" type="ORF">GCM10011351_22570</name>
</gene>
<dbReference type="PANTHER" id="PTHR47053">
    <property type="entry name" value="MUREIN DD-ENDOPEPTIDASE MEPH-RELATED"/>
    <property type="match status" value="1"/>
</dbReference>
<feature type="coiled-coil region" evidence="6">
    <location>
        <begin position="156"/>
        <end position="232"/>
    </location>
</feature>
<dbReference type="GO" id="GO:0008234">
    <property type="term" value="F:cysteine-type peptidase activity"/>
    <property type="evidence" value="ECO:0007669"/>
    <property type="project" value="UniProtKB-KW"/>
</dbReference>
<comment type="similarity">
    <text evidence="1">Belongs to the peptidase C40 family.</text>
</comment>
<accession>A0A917WX20</accession>
<keyword evidence="4" id="KW-0378">Hydrolase</keyword>
<dbReference type="Gene3D" id="3.90.1720.10">
    <property type="entry name" value="endopeptidase domain like (from Nostoc punctiforme)"/>
    <property type="match status" value="1"/>
</dbReference>
<dbReference type="InterPro" id="IPR057309">
    <property type="entry name" value="PcsB_CC"/>
</dbReference>